<proteinExistence type="evidence at transcript level"/>
<comment type="similarity">
    <text evidence="2 12">Belongs to the cytochrome P450 family.</text>
</comment>
<dbReference type="GO" id="GO:0016705">
    <property type="term" value="F:oxidoreductase activity, acting on paired donors, with incorporation or reduction of molecular oxygen"/>
    <property type="evidence" value="ECO:0007669"/>
    <property type="project" value="InterPro"/>
</dbReference>
<evidence type="ECO:0000256" key="5">
    <source>
        <dbReference type="ARBA" id="ARBA00022723"/>
    </source>
</evidence>
<evidence type="ECO:0000256" key="9">
    <source>
        <dbReference type="ARBA" id="ARBA00023033"/>
    </source>
</evidence>
<dbReference type="Pfam" id="PF00067">
    <property type="entry name" value="p450"/>
    <property type="match status" value="1"/>
</dbReference>
<evidence type="ECO:0000256" key="10">
    <source>
        <dbReference type="ARBA" id="ARBA00023136"/>
    </source>
</evidence>
<keyword evidence="5 11" id="KW-0479">Metal-binding</keyword>
<dbReference type="Gene3D" id="1.10.630.10">
    <property type="entry name" value="Cytochrome P450"/>
    <property type="match status" value="1"/>
</dbReference>
<organism evidence="14">
    <name type="scientific">Camptotheca acuminata</name>
    <name type="common">Happy tree</name>
    <dbReference type="NCBI Taxonomy" id="16922"/>
    <lineage>
        <taxon>Eukaryota</taxon>
        <taxon>Viridiplantae</taxon>
        <taxon>Streptophyta</taxon>
        <taxon>Embryophyta</taxon>
        <taxon>Tracheophyta</taxon>
        <taxon>Spermatophyta</taxon>
        <taxon>Magnoliopsida</taxon>
        <taxon>eudicotyledons</taxon>
        <taxon>Gunneridae</taxon>
        <taxon>Pentapetalae</taxon>
        <taxon>asterids</taxon>
        <taxon>Cornales</taxon>
        <taxon>Nyssaceae</taxon>
        <taxon>Camptotheca</taxon>
    </lineage>
</organism>
<dbReference type="GO" id="GO:0005506">
    <property type="term" value="F:iron ion binding"/>
    <property type="evidence" value="ECO:0007669"/>
    <property type="project" value="InterPro"/>
</dbReference>
<keyword evidence="8 11" id="KW-0408">Iron</keyword>
<dbReference type="EMBL" id="MN815883">
    <property type="protein sequence ID" value="QNL13418.1"/>
    <property type="molecule type" value="mRNA"/>
</dbReference>
<evidence type="ECO:0000256" key="1">
    <source>
        <dbReference type="ARBA" id="ARBA00004370"/>
    </source>
</evidence>
<dbReference type="FunFam" id="1.10.630.10:FF:000029">
    <property type="entry name" value="Cytochrome P450 734A1"/>
    <property type="match status" value="1"/>
</dbReference>
<evidence type="ECO:0000256" key="11">
    <source>
        <dbReference type="PIRSR" id="PIRSR602401-1"/>
    </source>
</evidence>
<dbReference type="InterPro" id="IPR001128">
    <property type="entry name" value="Cyt_P450"/>
</dbReference>
<dbReference type="GO" id="GO:0016020">
    <property type="term" value="C:membrane"/>
    <property type="evidence" value="ECO:0007669"/>
    <property type="project" value="UniProtKB-SubCell"/>
</dbReference>
<evidence type="ECO:0000256" key="6">
    <source>
        <dbReference type="ARBA" id="ARBA00022989"/>
    </source>
</evidence>
<keyword evidence="6 13" id="KW-1133">Transmembrane helix</keyword>
<dbReference type="GO" id="GO:0020037">
    <property type="term" value="F:heme binding"/>
    <property type="evidence" value="ECO:0007669"/>
    <property type="project" value="InterPro"/>
</dbReference>
<dbReference type="PROSITE" id="PS00086">
    <property type="entry name" value="CYTOCHROME_P450"/>
    <property type="match status" value="1"/>
</dbReference>
<dbReference type="AlphaFoldDB" id="A0A7G8Z810"/>
<dbReference type="PANTHER" id="PTHR24282:SF255">
    <property type="entry name" value="CYTOCHROME P450 72A11-RELATED"/>
    <property type="match status" value="1"/>
</dbReference>
<dbReference type="PANTHER" id="PTHR24282">
    <property type="entry name" value="CYTOCHROME P450 FAMILY MEMBER"/>
    <property type="match status" value="1"/>
</dbReference>
<reference evidence="14" key="1">
    <citation type="submission" date="2019-12" db="EMBL/GenBank/DDBJ databases">
        <authorList>
            <person name="Miller J.C."/>
            <person name="Hollatz A.J."/>
            <person name="Schuler M.A."/>
        </authorList>
    </citation>
    <scope>NUCLEOTIDE SEQUENCE</scope>
</reference>
<accession>A0A7G8Z810</accession>
<dbReference type="InterPro" id="IPR050665">
    <property type="entry name" value="Cytochrome_P450_Monooxygen"/>
</dbReference>
<dbReference type="InterPro" id="IPR002401">
    <property type="entry name" value="Cyt_P450_E_grp-I"/>
</dbReference>
<keyword evidence="10 13" id="KW-0472">Membrane</keyword>
<dbReference type="PRINTS" id="PR00385">
    <property type="entry name" value="P450"/>
</dbReference>
<evidence type="ECO:0000256" key="7">
    <source>
        <dbReference type="ARBA" id="ARBA00023002"/>
    </source>
</evidence>
<evidence type="ECO:0000313" key="14">
    <source>
        <dbReference type="EMBL" id="QNL13418.1"/>
    </source>
</evidence>
<evidence type="ECO:0000256" key="13">
    <source>
        <dbReference type="SAM" id="Phobius"/>
    </source>
</evidence>
<feature type="transmembrane region" description="Helical" evidence="13">
    <location>
        <begin position="12"/>
        <end position="31"/>
    </location>
</feature>
<comment type="subcellular location">
    <subcellularLocation>
        <location evidence="1">Membrane</location>
    </subcellularLocation>
</comment>
<dbReference type="PRINTS" id="PR00463">
    <property type="entry name" value="EP450I"/>
</dbReference>
<dbReference type="GO" id="GO:0004497">
    <property type="term" value="F:monooxygenase activity"/>
    <property type="evidence" value="ECO:0007669"/>
    <property type="project" value="UniProtKB-KW"/>
</dbReference>
<dbReference type="SUPFAM" id="SSF48264">
    <property type="entry name" value="Cytochrome P450"/>
    <property type="match status" value="1"/>
</dbReference>
<dbReference type="InterPro" id="IPR017972">
    <property type="entry name" value="Cyt_P450_CS"/>
</dbReference>
<dbReference type="InterPro" id="IPR036396">
    <property type="entry name" value="Cyt_P450_sf"/>
</dbReference>
<keyword evidence="3 11" id="KW-0349">Heme</keyword>
<keyword evidence="4 13" id="KW-0812">Transmembrane</keyword>
<name>A0A7G8Z810_CAMAC</name>
<comment type="cofactor">
    <cofactor evidence="11">
        <name>heme</name>
        <dbReference type="ChEBI" id="CHEBI:30413"/>
    </cofactor>
</comment>
<evidence type="ECO:0000256" key="12">
    <source>
        <dbReference type="RuleBase" id="RU000461"/>
    </source>
</evidence>
<evidence type="ECO:0000256" key="8">
    <source>
        <dbReference type="ARBA" id="ARBA00023004"/>
    </source>
</evidence>
<evidence type="ECO:0000256" key="3">
    <source>
        <dbReference type="ARBA" id="ARBA00022617"/>
    </source>
</evidence>
<sequence>MEMELMYKSITASLAVVFLVYFWRALNWAWFKPKMIEKRLRQQGFNGNPYRLLVGDLKESSMMLKETMSKPIPVSQDIVQRLMPHVVKTIETYGKNSFTWMGRMPRVHIMQPELIKYILVNHTDFRKNHHASNPMTKFLLTGIGSLEGDKWAKHRRIISPSFHPEKLKTMLPTFYESYDELLSKWERECSTKGSVEVDVYATFDTVTSDVISRIAFGSSYREGERIFILLKELIDLTVDVMRSVYVPGWSLFPSKTNQRIRKVDREIQEGLSNIINSRMKTGEPFGNDLLGTLLESNLSEIERLGNKKNAGMSIDDVISECKVFSFVGQETTGILLTWTCVLLSTHSEWQERAREEIFQVFGNGKLDFDRVQGLKIVPMILYEVLRLYPPVIELTKVTYEEQKLGNLTIPAGVQLMMPSILLHRDKEMWGDDATEFNPGRFAEGVSKAVKSPFFFIPFSRGPRICLGQNFALLQAKMALTMILQRFSFDLSPTYAHAPLTSLTLQPQHGVQVIFRKLKY</sequence>
<keyword evidence="9 12" id="KW-0503">Monooxygenase</keyword>
<protein>
    <submittedName>
        <fullName evidence="14">CYP72A730</fullName>
    </submittedName>
</protein>
<feature type="binding site" description="axial binding residue" evidence="11">
    <location>
        <position position="465"/>
    </location>
    <ligand>
        <name>heme</name>
        <dbReference type="ChEBI" id="CHEBI:30413"/>
    </ligand>
    <ligandPart>
        <name>Fe</name>
        <dbReference type="ChEBI" id="CHEBI:18248"/>
    </ligandPart>
</feature>
<evidence type="ECO:0000256" key="4">
    <source>
        <dbReference type="ARBA" id="ARBA00022692"/>
    </source>
</evidence>
<evidence type="ECO:0000256" key="2">
    <source>
        <dbReference type="ARBA" id="ARBA00010617"/>
    </source>
</evidence>
<keyword evidence="7 12" id="KW-0560">Oxidoreductase</keyword>